<evidence type="ECO:0000313" key="3">
    <source>
        <dbReference type="Proteomes" id="UP001520654"/>
    </source>
</evidence>
<protein>
    <submittedName>
        <fullName evidence="2">Tetratricopeptide repeat protein</fullName>
    </submittedName>
</protein>
<dbReference type="SUPFAM" id="SSF52540">
    <property type="entry name" value="P-loop containing nucleoside triphosphate hydrolases"/>
    <property type="match status" value="1"/>
</dbReference>
<name>A0ABS8E6B8_9ACTN</name>
<dbReference type="PANTHER" id="PTHR47691">
    <property type="entry name" value="REGULATOR-RELATED"/>
    <property type="match status" value="1"/>
</dbReference>
<sequence length="860" mass="90386">MSGGRAEQWARAEGNATIMQVAGDHVTNVGYGPGAGPAPQAPAGLPEAPAVLVGRDGPVEELLGVLGEGDGGGSRVAVVAGLAGVGKSALAVATAHRALELGGFGDRVFFLALRGYAPNGAVDGPGAVHEMLRHLGIRDADVPGSPDARLHLYRAELAARARAGERVLIVADDAGSVAQVRDLVPAQDAHRLLVTSRHRLVAPGFPGRIVVLDELTADAAAELLTAALLRTWPQDPRPLGDPGALAEIAEHCGRLPLALTVAGALLAGDPGLPAGELARQLSGARTRLATLHIDEDGDGEVPVGVRAAFDLSYARLPADQARLLRLLTLVPGPDCATAYAHLLTRGCLPHPADPPEALAAVRASLAALVRASMLTEQPVGSGRWRMHDLVRLYARERGEEHAEQDRRQDVTDTFLASLVFDAEVACRTLGVDGRPASGPGLPSMALALRWLDGERTMLVDAVGFAAEAGRPDITFELAGLLGPYLDLYGHASDALVVARRMVAVCRESGDRTDTAAALYNLAIALLDARRMAEATALLDESLVLFREVPERSGEARSLNLLGSIHTREHRWEEAREAHERALEIFRAEGVRHAEGTVLVNLAHVLEQSGRVDEAVDASAEAHRLLKETGDDHRAATAQGVLGDMLWRAGRREESSAAREQALATLRSLGHRAAVAWLLNAIAGSLTDDAAGDTAAGDTAAGDTAAGDTAAGDTAGDAGGNTERFREAQARYEEALALFAEVGDRHGEGAVRANLGRLLRLAGRPQEALESQRQGCALLAATGDRRGEAVVLADMALTLCLLDRPAEAADGLERAAALHGAVGDAEQEAATRRMAAHLRAAPETAPTPEEPPRRWWGRFRN</sequence>
<accession>A0ABS8E6B8</accession>
<dbReference type="Pfam" id="PF13424">
    <property type="entry name" value="TPR_12"/>
    <property type="match status" value="3"/>
</dbReference>
<comment type="caution">
    <text evidence="2">The sequence shown here is derived from an EMBL/GenBank/DDBJ whole genome shotgun (WGS) entry which is preliminary data.</text>
</comment>
<gene>
    <name evidence="2" type="ORF">K7B10_18295</name>
</gene>
<reference evidence="2 3" key="1">
    <citation type="submission" date="2021-08" db="EMBL/GenBank/DDBJ databases">
        <title>Genomic Architecture of Streptomyces flavotricini NGL1 and Streptomyces erythrochromogenes HMS4 With Differential Plant Beneficial attributes and laccase production capabilities.</title>
        <authorList>
            <person name="Salwan R."/>
            <person name="Kaur R."/>
            <person name="Sharma V."/>
        </authorList>
    </citation>
    <scope>NUCLEOTIDE SEQUENCE [LARGE SCALE GENOMIC DNA]</scope>
    <source>
        <strain evidence="2 3">NGL1</strain>
    </source>
</reference>
<dbReference type="SMART" id="SM00028">
    <property type="entry name" value="TPR"/>
    <property type="match status" value="5"/>
</dbReference>
<dbReference type="Gene3D" id="1.25.40.10">
    <property type="entry name" value="Tetratricopeptide repeat domain"/>
    <property type="match status" value="2"/>
</dbReference>
<feature type="region of interest" description="Disordered" evidence="1">
    <location>
        <begin position="692"/>
        <end position="720"/>
    </location>
</feature>
<dbReference type="InterPro" id="IPR019734">
    <property type="entry name" value="TPR_rpt"/>
</dbReference>
<dbReference type="SUPFAM" id="SSF48452">
    <property type="entry name" value="TPR-like"/>
    <property type="match status" value="2"/>
</dbReference>
<dbReference type="EMBL" id="JAINUL010000001">
    <property type="protein sequence ID" value="MCC0096701.1"/>
    <property type="molecule type" value="Genomic_DNA"/>
</dbReference>
<feature type="compositionally biased region" description="Low complexity" evidence="1">
    <location>
        <begin position="692"/>
        <end position="715"/>
    </location>
</feature>
<keyword evidence="3" id="KW-1185">Reference proteome</keyword>
<dbReference type="InterPro" id="IPR011990">
    <property type="entry name" value="TPR-like_helical_dom_sf"/>
</dbReference>
<dbReference type="Proteomes" id="UP001520654">
    <property type="component" value="Unassembled WGS sequence"/>
</dbReference>
<dbReference type="PANTHER" id="PTHR47691:SF3">
    <property type="entry name" value="HTH-TYPE TRANSCRIPTIONAL REGULATOR RV0890C-RELATED"/>
    <property type="match status" value="1"/>
</dbReference>
<dbReference type="PRINTS" id="PR00364">
    <property type="entry name" value="DISEASERSIST"/>
</dbReference>
<dbReference type="Gene3D" id="3.40.50.300">
    <property type="entry name" value="P-loop containing nucleotide triphosphate hydrolases"/>
    <property type="match status" value="1"/>
</dbReference>
<dbReference type="RefSeq" id="WP_229337225.1">
    <property type="nucleotide sequence ID" value="NZ_JAINUL010000001.1"/>
</dbReference>
<proteinExistence type="predicted"/>
<evidence type="ECO:0000313" key="2">
    <source>
        <dbReference type="EMBL" id="MCC0096701.1"/>
    </source>
</evidence>
<dbReference type="InterPro" id="IPR027417">
    <property type="entry name" value="P-loop_NTPase"/>
</dbReference>
<evidence type="ECO:0000256" key="1">
    <source>
        <dbReference type="SAM" id="MobiDB-lite"/>
    </source>
</evidence>
<organism evidence="2 3">
    <name type="scientific">Streptomyces flavotricini</name>
    <dbReference type="NCBI Taxonomy" id="66888"/>
    <lineage>
        <taxon>Bacteria</taxon>
        <taxon>Bacillati</taxon>
        <taxon>Actinomycetota</taxon>
        <taxon>Actinomycetes</taxon>
        <taxon>Kitasatosporales</taxon>
        <taxon>Streptomycetaceae</taxon>
        <taxon>Streptomyces</taxon>
    </lineage>
</organism>
<feature type="region of interest" description="Disordered" evidence="1">
    <location>
        <begin position="838"/>
        <end position="860"/>
    </location>
</feature>